<dbReference type="HOGENOM" id="CLU_1720036_0_0_9"/>
<keyword evidence="1" id="KW-0175">Coiled coil</keyword>
<evidence type="ECO:0000313" key="3">
    <source>
        <dbReference type="Proteomes" id="UP000006559"/>
    </source>
</evidence>
<feature type="coiled-coil region" evidence="1">
    <location>
        <begin position="120"/>
        <end position="147"/>
    </location>
</feature>
<dbReference type="KEGG" id="lsl:LSL_2038"/>
<sequence length="152" mass="17219">MVTGLMTHSIQKPNYIRPIILLGRPVRNYTAKSAASLINIMTIPMSTNSIRTVTPPFKTLIWITTCGNGGLMKSRLLVSALIFVSSTPQYLASSIQDDIYKSDFLMRLFFGTLLSNQEIIKAVKQEIERKNEKIDQLTTNYKKWEKNGMSKT</sequence>
<keyword evidence="3" id="KW-1185">Reference proteome</keyword>
<dbReference type="EMBL" id="AF488832">
    <property type="protein sequence ID" value="ABW95956.1"/>
    <property type="molecule type" value="Genomic_DNA"/>
</dbReference>
<organism evidence="2 3">
    <name type="scientific">Ligilactobacillus salivarius (strain UCC118)</name>
    <name type="common">Lactobacillus salivarius</name>
    <dbReference type="NCBI Taxonomy" id="362948"/>
    <lineage>
        <taxon>Bacteria</taxon>
        <taxon>Bacillati</taxon>
        <taxon>Bacillota</taxon>
        <taxon>Bacilli</taxon>
        <taxon>Lactobacillales</taxon>
        <taxon>Lactobacillaceae</taxon>
        <taxon>Ligilactobacillus</taxon>
    </lineage>
</organism>
<proteinExistence type="predicted"/>
<evidence type="ECO:0000313" key="2">
    <source>
        <dbReference type="EMBL" id="ABW95956.1"/>
    </source>
</evidence>
<evidence type="ECO:0000256" key="1">
    <source>
        <dbReference type="SAM" id="Coils"/>
    </source>
</evidence>
<gene>
    <name evidence="2" type="ordered locus">LSL_2038</name>
</gene>
<geneLocation type="plasmid" evidence="2 3">
    <name>pSF118-44</name>
</geneLocation>
<dbReference type="AlphaFoldDB" id="A8WN81"/>
<reference evidence="3" key="1">
    <citation type="journal article" date="2006" name="Proc. Natl. Acad. Sci. U.S.A.">
        <title>Multireplicon genome architecture of Lactobacillus salivarius.</title>
        <authorList>
            <person name="Claesson M.J."/>
            <person name="Li Y."/>
            <person name="Leahy S."/>
            <person name="Canchaya C."/>
            <person name="van Pijkeren J.P."/>
            <person name="Cerdeno-Tarraga A.M."/>
            <person name="Parkhill J."/>
            <person name="Flynn S."/>
            <person name="O'Sullivan G.C."/>
            <person name="Collins J.K."/>
            <person name="Higgins D."/>
            <person name="Shanahan F."/>
            <person name="Fitzgerald G.F."/>
            <person name="van Sinderen D."/>
            <person name="O'Toole P.W."/>
        </authorList>
    </citation>
    <scope>NUCLEOTIDE SEQUENCE [LARGE SCALE GENOMIC DNA]</scope>
    <source>
        <strain evidence="3">UCC118</strain>
    </source>
</reference>
<protein>
    <submittedName>
        <fullName evidence="2">Transcriptional regulator, PadR family</fullName>
    </submittedName>
</protein>
<keyword evidence="2" id="KW-0614">Plasmid</keyword>
<name>A8WN81_LIGS1</name>
<dbReference type="Proteomes" id="UP000006559">
    <property type="component" value="Plasmid pSF118-44"/>
</dbReference>
<accession>A8WN81</accession>
<dbReference type="Gene3D" id="6.10.140.1570">
    <property type="match status" value="1"/>
</dbReference>